<protein>
    <recommendedName>
        <fullName evidence="5">Chromo domain-containing protein</fullName>
    </recommendedName>
</protein>
<evidence type="ECO:0000313" key="3">
    <source>
        <dbReference type="EMBL" id="KAG7093144.1"/>
    </source>
</evidence>
<dbReference type="AlphaFoldDB" id="A0A9P7S0D8"/>
<keyword evidence="2" id="KW-0472">Membrane</keyword>
<keyword evidence="2" id="KW-1133">Transmembrane helix</keyword>
<accession>A0A9P7S0D8</accession>
<evidence type="ECO:0008006" key="5">
    <source>
        <dbReference type="Google" id="ProtNLM"/>
    </source>
</evidence>
<dbReference type="GeneID" id="66078503"/>
<evidence type="ECO:0000256" key="2">
    <source>
        <dbReference type="SAM" id="Phobius"/>
    </source>
</evidence>
<reference evidence="3" key="1">
    <citation type="journal article" date="2021" name="Genome Biol. Evol.">
        <title>The assembled and annotated genome of the fairy-ring fungus Marasmius oreades.</title>
        <authorList>
            <person name="Hiltunen M."/>
            <person name="Ament-Velasquez S.L."/>
            <person name="Johannesson H."/>
        </authorList>
    </citation>
    <scope>NUCLEOTIDE SEQUENCE</scope>
    <source>
        <strain evidence="3">03SP1</strain>
    </source>
</reference>
<proteinExistence type="predicted"/>
<feature type="transmembrane region" description="Helical" evidence="2">
    <location>
        <begin position="22"/>
        <end position="45"/>
    </location>
</feature>
<organism evidence="3 4">
    <name type="scientific">Marasmius oreades</name>
    <name type="common">fairy-ring Marasmius</name>
    <dbReference type="NCBI Taxonomy" id="181124"/>
    <lineage>
        <taxon>Eukaryota</taxon>
        <taxon>Fungi</taxon>
        <taxon>Dikarya</taxon>
        <taxon>Basidiomycota</taxon>
        <taxon>Agaricomycotina</taxon>
        <taxon>Agaricomycetes</taxon>
        <taxon>Agaricomycetidae</taxon>
        <taxon>Agaricales</taxon>
        <taxon>Marasmiineae</taxon>
        <taxon>Marasmiaceae</taxon>
        <taxon>Marasmius</taxon>
    </lineage>
</organism>
<gene>
    <name evidence="3" type="ORF">E1B28_009427</name>
</gene>
<evidence type="ECO:0000313" key="4">
    <source>
        <dbReference type="Proteomes" id="UP001049176"/>
    </source>
</evidence>
<sequence>MGVGVGVGVGGVAVMEMEVERMIAIVGVAMAVVIVVDGLVVMAVVDNVSFPLSNLQESSDSGHSPPPSPTPPHPWPQPKHINPTRPGLASLKDDSNQEGVNELLEERNVDEVKNNAEEGDTGAQDSSGMEGTVDIPADVLDEEEEGDEVGVMNVNGHCWIAGRTLQFLNVWSDGDITWEPMTGEINNLEAVDKYLEHHDCYKPFTFLAH</sequence>
<dbReference type="RefSeq" id="XP_043009614.1">
    <property type="nucleotide sequence ID" value="XM_043154323.1"/>
</dbReference>
<feature type="compositionally biased region" description="Pro residues" evidence="1">
    <location>
        <begin position="64"/>
        <end position="77"/>
    </location>
</feature>
<name>A0A9P7S0D8_9AGAR</name>
<dbReference type="OrthoDB" id="2878556at2759"/>
<comment type="caution">
    <text evidence="3">The sequence shown here is derived from an EMBL/GenBank/DDBJ whole genome shotgun (WGS) entry which is preliminary data.</text>
</comment>
<dbReference type="KEGG" id="more:E1B28_009427"/>
<dbReference type="Proteomes" id="UP001049176">
    <property type="component" value="Chromosome 5"/>
</dbReference>
<keyword evidence="2" id="KW-0812">Transmembrane</keyword>
<keyword evidence="4" id="KW-1185">Reference proteome</keyword>
<dbReference type="EMBL" id="CM032185">
    <property type="protein sequence ID" value="KAG7093144.1"/>
    <property type="molecule type" value="Genomic_DNA"/>
</dbReference>
<evidence type="ECO:0000256" key="1">
    <source>
        <dbReference type="SAM" id="MobiDB-lite"/>
    </source>
</evidence>
<feature type="compositionally biased region" description="Basic and acidic residues" evidence="1">
    <location>
        <begin position="104"/>
        <end position="116"/>
    </location>
</feature>
<feature type="region of interest" description="Disordered" evidence="1">
    <location>
        <begin position="55"/>
        <end position="131"/>
    </location>
</feature>